<dbReference type="InterPro" id="IPR002876">
    <property type="entry name" value="Transcrip_reg_TACO1-like"/>
</dbReference>
<evidence type="ECO:0000256" key="4">
    <source>
        <dbReference type="ARBA" id="ARBA00023125"/>
    </source>
</evidence>
<organism evidence="9 10">
    <name type="scientific">Sediminispirochaeta smaragdinae (strain DSM 11293 / JCM 15392 / SEBR 4228)</name>
    <name type="common">Spirochaeta smaragdinae</name>
    <dbReference type="NCBI Taxonomy" id="573413"/>
    <lineage>
        <taxon>Bacteria</taxon>
        <taxon>Pseudomonadati</taxon>
        <taxon>Spirochaetota</taxon>
        <taxon>Spirochaetia</taxon>
        <taxon>Spirochaetales</taxon>
        <taxon>Spirochaetaceae</taxon>
        <taxon>Sediminispirochaeta</taxon>
    </lineage>
</organism>
<dbReference type="GO" id="GO:0005829">
    <property type="term" value="C:cytosol"/>
    <property type="evidence" value="ECO:0007669"/>
    <property type="project" value="TreeGrafter"/>
</dbReference>
<dbReference type="HAMAP" id="MF_00693">
    <property type="entry name" value="Transcrip_reg_TACO1"/>
    <property type="match status" value="1"/>
</dbReference>
<sequence>MSGHSKWASIKHKKGAIDAKRGKAFTKIIKEITVAARMGGGDPEANPRLRTAVLKAKSANMPKDNVERAIKKGTGDLEGVDYVELTYEAYGPGGVAILIDALTDNKNRTAADVRSILTKGGGNLGESGCVSYLFQRKGIINYSAESYTEEAIFEVALEAGAEDVSTEGDTIEVMTAPEDFEPVLKALQAAGFEEELAEVSKVPDSTVTLDDEKTRKALRLIERLDDHDDVQSVATNLDIPEGFDPDEE</sequence>
<keyword evidence="4 6" id="KW-0238">DNA-binding</keyword>
<comment type="subcellular location">
    <subcellularLocation>
        <location evidence="6">Cytoplasm</location>
    </subcellularLocation>
</comment>
<dbReference type="SUPFAM" id="SSF75625">
    <property type="entry name" value="YebC-like"/>
    <property type="match status" value="1"/>
</dbReference>
<dbReference type="HOGENOM" id="CLU_062974_2_2_12"/>
<evidence type="ECO:0000259" key="8">
    <source>
        <dbReference type="Pfam" id="PF20772"/>
    </source>
</evidence>
<keyword evidence="10" id="KW-1185">Reference proteome</keyword>
<dbReference type="Proteomes" id="UP000002318">
    <property type="component" value="Chromosome"/>
</dbReference>
<proteinExistence type="inferred from homology"/>
<name>E1R1J5_SEDSS</name>
<dbReference type="PANTHER" id="PTHR12532:SF6">
    <property type="entry name" value="TRANSCRIPTIONAL REGULATORY PROTEIN YEBC-RELATED"/>
    <property type="match status" value="1"/>
</dbReference>
<dbReference type="GO" id="GO:0006355">
    <property type="term" value="P:regulation of DNA-templated transcription"/>
    <property type="evidence" value="ECO:0007669"/>
    <property type="project" value="UniProtKB-UniRule"/>
</dbReference>
<dbReference type="Gene3D" id="3.30.70.980">
    <property type="match status" value="2"/>
</dbReference>
<dbReference type="InterPro" id="IPR017856">
    <property type="entry name" value="Integrase-like_N"/>
</dbReference>
<dbReference type="OrthoDB" id="9781053at2"/>
<dbReference type="InterPro" id="IPR049083">
    <property type="entry name" value="TACO1_YebC_N"/>
</dbReference>
<reference evidence="9 10" key="1">
    <citation type="journal article" date="2010" name="Stand. Genomic Sci.">
        <title>Complete genome sequence of Spirochaeta smaragdinae type strain (SEBR 4228).</title>
        <authorList>
            <person name="Mavromatis K."/>
            <person name="Yasawong M."/>
            <person name="Chertkov O."/>
            <person name="Lapidus A."/>
            <person name="Lucas S."/>
            <person name="Nolan M."/>
            <person name="Del Rio T.G."/>
            <person name="Tice H."/>
            <person name="Cheng J.F."/>
            <person name="Pitluck S."/>
            <person name="Liolios K."/>
            <person name="Ivanova N."/>
            <person name="Tapia R."/>
            <person name="Han C."/>
            <person name="Bruce D."/>
            <person name="Goodwin L."/>
            <person name="Pati A."/>
            <person name="Chen A."/>
            <person name="Palaniappan K."/>
            <person name="Land M."/>
            <person name="Hauser L."/>
            <person name="Chang Y.J."/>
            <person name="Jeffries C.D."/>
            <person name="Detter J.C."/>
            <person name="Rohde M."/>
            <person name="Brambilla E."/>
            <person name="Spring S."/>
            <person name="Goker M."/>
            <person name="Sikorski J."/>
            <person name="Woyke T."/>
            <person name="Bristow J."/>
            <person name="Eisen J.A."/>
            <person name="Markowitz V."/>
            <person name="Hugenholtz P."/>
            <person name="Klenk H.P."/>
            <person name="Kyrpides N.C."/>
        </authorList>
    </citation>
    <scope>NUCLEOTIDE SEQUENCE [LARGE SCALE GENOMIC DNA]</scope>
    <source>
        <strain evidence="10">DSM 11293 / JCM 15392 / SEBR 4228</strain>
    </source>
</reference>
<dbReference type="KEGG" id="ssm:Spirs_2014"/>
<evidence type="ECO:0000256" key="1">
    <source>
        <dbReference type="ARBA" id="ARBA00008724"/>
    </source>
</evidence>
<evidence type="ECO:0000256" key="3">
    <source>
        <dbReference type="ARBA" id="ARBA00023015"/>
    </source>
</evidence>
<feature type="domain" description="TACO1/YebC-like N-terminal" evidence="8">
    <location>
        <begin position="5"/>
        <end position="75"/>
    </location>
</feature>
<evidence type="ECO:0000259" key="7">
    <source>
        <dbReference type="Pfam" id="PF01709"/>
    </source>
</evidence>
<dbReference type="Pfam" id="PF20772">
    <property type="entry name" value="TACO1_YebC_N"/>
    <property type="match status" value="1"/>
</dbReference>
<dbReference type="Pfam" id="PF01709">
    <property type="entry name" value="Transcrip_reg"/>
    <property type="match status" value="1"/>
</dbReference>
<dbReference type="eggNOG" id="COG0217">
    <property type="taxonomic scope" value="Bacteria"/>
</dbReference>
<comment type="similarity">
    <text evidence="1 6">Belongs to the TACO1 family.</text>
</comment>
<evidence type="ECO:0000313" key="9">
    <source>
        <dbReference type="EMBL" id="ADK81136.1"/>
    </source>
</evidence>
<dbReference type="AlphaFoldDB" id="E1R1J5"/>
<dbReference type="FunFam" id="3.30.70.980:FF:000002">
    <property type="entry name" value="Probable transcriptional regulatory protein YebC"/>
    <property type="match status" value="1"/>
</dbReference>
<dbReference type="PANTHER" id="PTHR12532">
    <property type="entry name" value="TRANSLATIONAL ACTIVATOR OF CYTOCHROME C OXIDASE 1"/>
    <property type="match status" value="1"/>
</dbReference>
<evidence type="ECO:0000313" key="10">
    <source>
        <dbReference type="Proteomes" id="UP000002318"/>
    </source>
</evidence>
<dbReference type="NCBIfam" id="NF009044">
    <property type="entry name" value="PRK12378.1"/>
    <property type="match status" value="1"/>
</dbReference>
<dbReference type="Gene3D" id="1.10.10.200">
    <property type="match status" value="1"/>
</dbReference>
<dbReference type="FunFam" id="1.10.10.200:FF:000001">
    <property type="entry name" value="Probable transcriptional regulatory protein YebC"/>
    <property type="match status" value="1"/>
</dbReference>
<feature type="domain" description="TACO1/YebC-like second and third" evidence="7">
    <location>
        <begin position="82"/>
        <end position="237"/>
    </location>
</feature>
<gene>
    <name evidence="9" type="ordered locus">Spirs_2014</name>
</gene>
<protein>
    <recommendedName>
        <fullName evidence="6">Probable transcriptional regulatory protein Spirs_2014</fullName>
    </recommendedName>
</protein>
<evidence type="ECO:0000256" key="5">
    <source>
        <dbReference type="ARBA" id="ARBA00023163"/>
    </source>
</evidence>
<keyword evidence="3 6" id="KW-0805">Transcription regulation</keyword>
<dbReference type="STRING" id="573413.Spirs_2014"/>
<evidence type="ECO:0000256" key="6">
    <source>
        <dbReference type="HAMAP-Rule" id="MF_00693"/>
    </source>
</evidence>
<dbReference type="NCBIfam" id="NF001030">
    <property type="entry name" value="PRK00110.1"/>
    <property type="match status" value="1"/>
</dbReference>
<dbReference type="RefSeq" id="WP_013254600.1">
    <property type="nucleotide sequence ID" value="NC_014364.1"/>
</dbReference>
<keyword evidence="2 6" id="KW-0963">Cytoplasm</keyword>
<dbReference type="NCBIfam" id="TIGR01033">
    <property type="entry name" value="YebC/PmpR family DNA-binding transcriptional regulator"/>
    <property type="match status" value="1"/>
</dbReference>
<dbReference type="GO" id="GO:0003677">
    <property type="term" value="F:DNA binding"/>
    <property type="evidence" value="ECO:0007669"/>
    <property type="project" value="UniProtKB-UniRule"/>
</dbReference>
<evidence type="ECO:0000256" key="2">
    <source>
        <dbReference type="ARBA" id="ARBA00022490"/>
    </source>
</evidence>
<dbReference type="InterPro" id="IPR026564">
    <property type="entry name" value="Transcrip_reg_TACO1-like_dom3"/>
</dbReference>
<dbReference type="InterPro" id="IPR029072">
    <property type="entry name" value="YebC-like"/>
</dbReference>
<accession>E1R1J5</accession>
<keyword evidence="5 6" id="KW-0804">Transcription</keyword>
<dbReference type="InterPro" id="IPR048300">
    <property type="entry name" value="TACO1_YebC-like_2nd/3rd_dom"/>
</dbReference>
<dbReference type="EMBL" id="CP002116">
    <property type="protein sequence ID" value="ADK81136.1"/>
    <property type="molecule type" value="Genomic_DNA"/>
</dbReference>